<keyword evidence="4" id="KW-1185">Reference proteome</keyword>
<reference evidence="4" key="2">
    <citation type="submission" date="2015-01" db="EMBL/GenBank/DDBJ databases">
        <title>Evolutionary Origins and Diversification of the Mycorrhizal Mutualists.</title>
        <authorList>
            <consortium name="DOE Joint Genome Institute"/>
            <consortium name="Mycorrhizal Genomics Consortium"/>
            <person name="Kohler A."/>
            <person name="Kuo A."/>
            <person name="Nagy L.G."/>
            <person name="Floudas D."/>
            <person name="Copeland A."/>
            <person name="Barry K.W."/>
            <person name="Cichocki N."/>
            <person name="Veneault-Fourrey C."/>
            <person name="LaButti K."/>
            <person name="Lindquist E.A."/>
            <person name="Lipzen A."/>
            <person name="Lundell T."/>
            <person name="Morin E."/>
            <person name="Murat C."/>
            <person name="Riley R."/>
            <person name="Ohm R."/>
            <person name="Sun H."/>
            <person name="Tunlid A."/>
            <person name="Henrissat B."/>
            <person name="Grigoriev I.V."/>
            <person name="Hibbett D.S."/>
            <person name="Martin F."/>
        </authorList>
    </citation>
    <scope>NUCLEOTIDE SEQUENCE [LARGE SCALE GENOMIC DNA]</scope>
    <source>
        <strain evidence="4">LaAM-08-1</strain>
    </source>
</reference>
<dbReference type="EMBL" id="KN838541">
    <property type="protein sequence ID" value="KIK08768.1"/>
    <property type="molecule type" value="Genomic_DNA"/>
</dbReference>
<protein>
    <submittedName>
        <fullName evidence="3">Unplaced genomic scaffold K443scaffold_6, whole genome shotgun sequence</fullName>
    </submittedName>
</protein>
<organism evidence="3 4">
    <name type="scientific">Laccaria amethystina LaAM-08-1</name>
    <dbReference type="NCBI Taxonomy" id="1095629"/>
    <lineage>
        <taxon>Eukaryota</taxon>
        <taxon>Fungi</taxon>
        <taxon>Dikarya</taxon>
        <taxon>Basidiomycota</taxon>
        <taxon>Agaricomycotina</taxon>
        <taxon>Agaricomycetes</taxon>
        <taxon>Agaricomycetidae</taxon>
        <taxon>Agaricales</taxon>
        <taxon>Agaricineae</taxon>
        <taxon>Hydnangiaceae</taxon>
        <taxon>Laccaria</taxon>
    </lineage>
</organism>
<proteinExistence type="predicted"/>
<evidence type="ECO:0000256" key="1">
    <source>
        <dbReference type="SAM" id="SignalP"/>
    </source>
</evidence>
<feature type="chain" id="PRO_5002206747" evidence="1">
    <location>
        <begin position="25"/>
        <end position="302"/>
    </location>
</feature>
<dbReference type="InterPro" id="IPR033468">
    <property type="entry name" value="Metaxin_GST"/>
</dbReference>
<evidence type="ECO:0000313" key="3">
    <source>
        <dbReference type="EMBL" id="KIK08768.1"/>
    </source>
</evidence>
<dbReference type="HOGENOM" id="CLU_077463_0_0_1"/>
<evidence type="ECO:0000259" key="2">
    <source>
        <dbReference type="Pfam" id="PF17171"/>
    </source>
</evidence>
<name>A0A0C9YL10_9AGAR</name>
<evidence type="ECO:0000313" key="4">
    <source>
        <dbReference type="Proteomes" id="UP000054477"/>
    </source>
</evidence>
<dbReference type="AlphaFoldDB" id="A0A0C9YL10"/>
<dbReference type="Proteomes" id="UP000054477">
    <property type="component" value="Unassembled WGS sequence"/>
</dbReference>
<gene>
    <name evidence="3" type="ORF">K443DRAFT_672287</name>
</gene>
<feature type="signal peptide" evidence="1">
    <location>
        <begin position="1"/>
        <end position="24"/>
    </location>
</feature>
<dbReference type="Pfam" id="PF17171">
    <property type="entry name" value="GST_C_6"/>
    <property type="match status" value="1"/>
</dbReference>
<sequence>MASMFKLPPLLASFFSLFPLHTYPSIPPLNKLAVSLPTLWIHPPRDSSTPSDTNLLSEDVECLKWQAYLALRGLTNIKIRSDVKAEGGIDRRLPTLHLPTSESLEKSEVLNISECSENGQLLPTHLIPTWVDMKLGVNFNADPLEEYKDEAARDESRAWVALLEGVVHAALILFQPTPSPLRLLLLAPNAISPNEILPAILFPPPAPLTGLSSFLPPFGTRPSRASILSQYRDATVALSERLGTDKWFLGSSEPTPLDALAFAYLHCLLHSHETIRIEVTRRVNLVAWEWRVRCLVQSGFTQ</sequence>
<keyword evidence="1" id="KW-0732">Signal</keyword>
<accession>A0A0C9YL10</accession>
<dbReference type="STRING" id="1095629.A0A0C9YL10"/>
<reference evidence="3 4" key="1">
    <citation type="submission" date="2014-04" db="EMBL/GenBank/DDBJ databases">
        <authorList>
            <consortium name="DOE Joint Genome Institute"/>
            <person name="Kuo A."/>
            <person name="Kohler A."/>
            <person name="Nagy L.G."/>
            <person name="Floudas D."/>
            <person name="Copeland A."/>
            <person name="Barry K.W."/>
            <person name="Cichocki N."/>
            <person name="Veneault-Fourrey C."/>
            <person name="LaButti K."/>
            <person name="Lindquist E.A."/>
            <person name="Lipzen A."/>
            <person name="Lundell T."/>
            <person name="Morin E."/>
            <person name="Murat C."/>
            <person name="Sun H."/>
            <person name="Tunlid A."/>
            <person name="Henrissat B."/>
            <person name="Grigoriev I.V."/>
            <person name="Hibbett D.S."/>
            <person name="Martin F."/>
            <person name="Nordberg H.P."/>
            <person name="Cantor M.N."/>
            <person name="Hua S.X."/>
        </authorList>
    </citation>
    <scope>NUCLEOTIDE SEQUENCE [LARGE SCALE GENOMIC DNA]</scope>
    <source>
        <strain evidence="3 4">LaAM-08-1</strain>
    </source>
</reference>
<dbReference type="OrthoDB" id="198787at2759"/>
<feature type="domain" description="Metaxin glutathione S-transferase" evidence="2">
    <location>
        <begin position="234"/>
        <end position="292"/>
    </location>
</feature>